<gene>
    <name evidence="1" type="ORF">O1611_g10031</name>
</gene>
<sequence length="403" mass="46010">MAKRKGFYGVRQGRKPGVYDNWEDCNAQVHRCKSVYRGFNTRDEAEFYVETGQTCDQTDGKALFDEWKRARQVAKQPQVKVEDFDASQSYFSQVPNFVPDDKADFDEEFGRFASSQNIQPGSKVWRQERTHAIRPKNSLLFNIDEVMFHYSQAEPDDKGSIKRENDLGLSKKQRKEQKQKFELQVLQNMCREVGLKPLSTIKGCRASIKGTLVNIVDYIDAKRNRSPIKVWPSDQFEAFRRYSLSGEKRIDLQTARSGDGFLEPLLQVLSRPNAAAIFEERRQRAGEAREGCAGRAPNNNVMNRKTEQHLEVVKEEPETPRRSLKLKPEPISVHGSESECSSPRSIKEERTAPWGSPSSLGSSIIRVLTQSEQGVKRGLDDSEDEDIPQGEISLISVHKRLRV</sequence>
<dbReference type="EMBL" id="JAPUUL010003751">
    <property type="protein sequence ID" value="KAJ8121696.1"/>
    <property type="molecule type" value="Genomic_DNA"/>
</dbReference>
<accession>A0ACC2J2R2</accession>
<keyword evidence="2" id="KW-1185">Reference proteome</keyword>
<name>A0ACC2J2R2_9PEZI</name>
<evidence type="ECO:0000313" key="2">
    <source>
        <dbReference type="Proteomes" id="UP001153332"/>
    </source>
</evidence>
<proteinExistence type="predicted"/>
<organism evidence="1 2">
    <name type="scientific">Lasiodiplodia mahajangana</name>
    <dbReference type="NCBI Taxonomy" id="1108764"/>
    <lineage>
        <taxon>Eukaryota</taxon>
        <taxon>Fungi</taxon>
        <taxon>Dikarya</taxon>
        <taxon>Ascomycota</taxon>
        <taxon>Pezizomycotina</taxon>
        <taxon>Dothideomycetes</taxon>
        <taxon>Dothideomycetes incertae sedis</taxon>
        <taxon>Botryosphaeriales</taxon>
        <taxon>Botryosphaeriaceae</taxon>
        <taxon>Lasiodiplodia</taxon>
    </lineage>
</organism>
<evidence type="ECO:0000313" key="1">
    <source>
        <dbReference type="EMBL" id="KAJ8121696.1"/>
    </source>
</evidence>
<reference evidence="1" key="1">
    <citation type="submission" date="2022-12" db="EMBL/GenBank/DDBJ databases">
        <title>Genome Sequence of Lasiodiplodia mahajangana.</title>
        <authorList>
            <person name="Buettner E."/>
        </authorList>
    </citation>
    <scope>NUCLEOTIDE SEQUENCE</scope>
    <source>
        <strain evidence="1">VT137</strain>
    </source>
</reference>
<dbReference type="Proteomes" id="UP001153332">
    <property type="component" value="Unassembled WGS sequence"/>
</dbReference>
<comment type="caution">
    <text evidence="1">The sequence shown here is derived from an EMBL/GenBank/DDBJ whole genome shotgun (WGS) entry which is preliminary data.</text>
</comment>
<protein>
    <submittedName>
        <fullName evidence="1">Uncharacterized protein</fullName>
    </submittedName>
</protein>